<name>F8L5B2_SIMNZ</name>
<evidence type="ECO:0000313" key="9">
    <source>
        <dbReference type="Proteomes" id="UP000000496"/>
    </source>
</evidence>
<dbReference type="RefSeq" id="WP_013942466.1">
    <property type="nucleotide sequence ID" value="NC_015713.1"/>
</dbReference>
<evidence type="ECO:0000256" key="6">
    <source>
        <dbReference type="SAM" id="Phobius"/>
    </source>
</evidence>
<feature type="transmembrane region" description="Helical" evidence="6">
    <location>
        <begin position="296"/>
        <end position="317"/>
    </location>
</feature>
<dbReference type="PROSITE" id="PS50850">
    <property type="entry name" value="MFS"/>
    <property type="match status" value="1"/>
</dbReference>
<dbReference type="PANTHER" id="PTHR23504">
    <property type="entry name" value="MAJOR FACILITATOR SUPERFAMILY DOMAIN-CONTAINING PROTEIN 10"/>
    <property type="match status" value="1"/>
</dbReference>
<dbReference type="KEGG" id="sng:SNE_A01210"/>
<dbReference type="SUPFAM" id="SSF103473">
    <property type="entry name" value="MFS general substrate transporter"/>
    <property type="match status" value="1"/>
</dbReference>
<dbReference type="eggNOG" id="COG2814">
    <property type="taxonomic scope" value="Bacteria"/>
</dbReference>
<reference evidence="8 9" key="2">
    <citation type="journal article" date="2011" name="Mol. Biol. Evol.">
        <title>Unity in variety--the pan-genome of the Chlamydiae.</title>
        <authorList>
            <person name="Collingro A."/>
            <person name="Tischler P."/>
            <person name="Weinmaier T."/>
            <person name="Penz T."/>
            <person name="Heinz E."/>
            <person name="Brunham R.C."/>
            <person name="Read T.D."/>
            <person name="Bavoil P.M."/>
            <person name="Sachse K."/>
            <person name="Kahane S."/>
            <person name="Friedman M.G."/>
            <person name="Rattei T."/>
            <person name="Myers G.S."/>
            <person name="Horn M."/>
        </authorList>
    </citation>
    <scope>NUCLEOTIDE SEQUENCE [LARGE SCALE GENOMIC DNA]</scope>
    <source>
        <strain evidence="9">ATCC VR-1471 / Z</strain>
    </source>
</reference>
<feature type="transmembrane region" description="Helical" evidence="6">
    <location>
        <begin position="269"/>
        <end position="289"/>
    </location>
</feature>
<feature type="transmembrane region" description="Helical" evidence="6">
    <location>
        <begin position="389"/>
        <end position="408"/>
    </location>
</feature>
<feature type="transmembrane region" description="Helical" evidence="6">
    <location>
        <begin position="12"/>
        <end position="34"/>
    </location>
</feature>
<feature type="transmembrane region" description="Helical" evidence="6">
    <location>
        <begin position="54"/>
        <end position="76"/>
    </location>
</feature>
<dbReference type="OrthoDB" id="9793283at2"/>
<accession>F8L5B2</accession>
<feature type="transmembrane region" description="Helical" evidence="6">
    <location>
        <begin position="152"/>
        <end position="173"/>
    </location>
</feature>
<organism evidence="8 9">
    <name type="scientific">Simkania negevensis (strain ATCC VR-1471 / DSM 27360 / Z)</name>
    <dbReference type="NCBI Taxonomy" id="331113"/>
    <lineage>
        <taxon>Bacteria</taxon>
        <taxon>Pseudomonadati</taxon>
        <taxon>Chlamydiota</taxon>
        <taxon>Chlamydiia</taxon>
        <taxon>Parachlamydiales</taxon>
        <taxon>Simkaniaceae</taxon>
        <taxon>Simkania</taxon>
    </lineage>
</organism>
<feature type="transmembrane region" description="Helical" evidence="6">
    <location>
        <begin position="122"/>
        <end position="140"/>
    </location>
</feature>
<keyword evidence="2" id="KW-0813">Transport</keyword>
<protein>
    <submittedName>
        <fullName evidence="8">Tetracycline-efflux transporter</fullName>
    </submittedName>
</protein>
<reference key="1">
    <citation type="journal article" date="2011" name="Mol. Biol. Evol.">
        <title>Unity in variety -- the pan-genome of the Chlamydiae.</title>
        <authorList>
            <person name="Collingro A."/>
            <person name="Tischler P."/>
            <person name="Weinmaier T."/>
            <person name="Penz T."/>
            <person name="Heinz E."/>
            <person name="Brunham R.C."/>
            <person name="Read T.D."/>
            <person name="Bavoil P.M."/>
            <person name="Sachse K."/>
            <person name="Kahane S."/>
            <person name="Friedman M.G."/>
            <person name="Rattei T."/>
            <person name="Myers G.S.A."/>
            <person name="Horn M."/>
        </authorList>
    </citation>
    <scope>NUCLEOTIDE SEQUENCE</scope>
    <source>
        <strain>Z</strain>
    </source>
</reference>
<dbReference type="AlphaFoldDB" id="F8L5B2"/>
<dbReference type="InterPro" id="IPR020846">
    <property type="entry name" value="MFS_dom"/>
</dbReference>
<dbReference type="Gene3D" id="1.20.1250.20">
    <property type="entry name" value="MFS general substrate transporter like domains"/>
    <property type="match status" value="1"/>
</dbReference>
<feature type="transmembrane region" description="Helical" evidence="6">
    <location>
        <begin position="185"/>
        <end position="205"/>
    </location>
</feature>
<dbReference type="Proteomes" id="UP000000496">
    <property type="component" value="Chromosome gsn.131"/>
</dbReference>
<evidence type="ECO:0000256" key="4">
    <source>
        <dbReference type="ARBA" id="ARBA00022989"/>
    </source>
</evidence>
<keyword evidence="9" id="KW-1185">Reference proteome</keyword>
<feature type="transmembrane region" description="Helical" evidence="6">
    <location>
        <begin position="237"/>
        <end position="257"/>
    </location>
</feature>
<evidence type="ECO:0000313" key="8">
    <source>
        <dbReference type="EMBL" id="CCB87999.1"/>
    </source>
</evidence>
<evidence type="ECO:0000256" key="5">
    <source>
        <dbReference type="ARBA" id="ARBA00023136"/>
    </source>
</evidence>
<keyword evidence="4 6" id="KW-1133">Transmembrane helix</keyword>
<feature type="domain" description="Major facilitator superfamily (MFS) profile" evidence="7">
    <location>
        <begin position="12"/>
        <end position="413"/>
    </location>
</feature>
<feature type="transmembrane region" description="Helical" evidence="6">
    <location>
        <begin position="323"/>
        <end position="348"/>
    </location>
</feature>
<dbReference type="HOGENOM" id="CLU_001265_10_11_0"/>
<feature type="transmembrane region" description="Helical" evidence="6">
    <location>
        <begin position="360"/>
        <end position="383"/>
    </location>
</feature>
<keyword evidence="5 6" id="KW-0472">Membrane</keyword>
<dbReference type="Pfam" id="PF07690">
    <property type="entry name" value="MFS_1"/>
    <property type="match status" value="1"/>
</dbReference>
<dbReference type="STRING" id="331113.SNE_A01210"/>
<evidence type="ECO:0000256" key="3">
    <source>
        <dbReference type="ARBA" id="ARBA00022692"/>
    </source>
</evidence>
<evidence type="ECO:0000259" key="7">
    <source>
        <dbReference type="PROSITE" id="PS50850"/>
    </source>
</evidence>
<gene>
    <name evidence="8" type="ordered locus">SNE_A01210</name>
</gene>
<sequence>MAKASTPINRRSFRAAVSVLFLDNLGLSVVYPIFTPLVLQPIYALLPVSYSLAHRMILLGFLIASFPFMQFIGGPIMGHIADKKGRRFGFTVALVGEAIGFFLTGVGIAIKSYPLVLFSRLFSGFFAGNFTICLTTITDLHQDVKARAKDFGIVASVAGISFVIAIAIGGILSNNTLAKVFNSSLPFWIITALSLLNIGIIWKAFSETHHRLSRMSKVYKNQVVELFQIYRASSLHFLYPLFFFFMLGWIVSLQFLSSFLLEHFHGTKVMITTLFISVGIGWCISNMWFERILIRFFSPLKILTISLLIATICLFVASEIRVYYLFFHFILFGSIFASLVWTNCLALISKKAPNYLQGKLLGINQSVATLSMLIAPLFGGFIGEFDIRTIYLFASSSFLLSLLILFVFRNKINVN</sequence>
<keyword evidence="3 6" id="KW-0812">Transmembrane</keyword>
<comment type="subcellular location">
    <subcellularLocation>
        <location evidence="1">Membrane</location>
        <topology evidence="1">Multi-pass membrane protein</topology>
    </subcellularLocation>
</comment>
<dbReference type="GO" id="GO:0022857">
    <property type="term" value="F:transmembrane transporter activity"/>
    <property type="evidence" value="ECO:0007669"/>
    <property type="project" value="InterPro"/>
</dbReference>
<dbReference type="PANTHER" id="PTHR23504:SF15">
    <property type="entry name" value="MAJOR FACILITATOR SUPERFAMILY (MFS) PROFILE DOMAIN-CONTAINING PROTEIN"/>
    <property type="match status" value="1"/>
</dbReference>
<dbReference type="InterPro" id="IPR011701">
    <property type="entry name" value="MFS"/>
</dbReference>
<dbReference type="EMBL" id="FR872582">
    <property type="protein sequence ID" value="CCB87999.1"/>
    <property type="molecule type" value="Genomic_DNA"/>
</dbReference>
<evidence type="ECO:0000256" key="2">
    <source>
        <dbReference type="ARBA" id="ARBA00022448"/>
    </source>
</evidence>
<dbReference type="GO" id="GO:0016020">
    <property type="term" value="C:membrane"/>
    <property type="evidence" value="ECO:0007669"/>
    <property type="project" value="UniProtKB-SubCell"/>
</dbReference>
<evidence type="ECO:0000256" key="1">
    <source>
        <dbReference type="ARBA" id="ARBA00004141"/>
    </source>
</evidence>
<dbReference type="InterPro" id="IPR036259">
    <property type="entry name" value="MFS_trans_sf"/>
</dbReference>
<feature type="transmembrane region" description="Helical" evidence="6">
    <location>
        <begin position="88"/>
        <end position="110"/>
    </location>
</feature>
<proteinExistence type="predicted"/>